<proteinExistence type="predicted"/>
<dbReference type="AlphaFoldDB" id="A0A388JTT0"/>
<keyword evidence="4" id="KW-1185">Reference proteome</keyword>
<gene>
    <name evidence="3" type="ORF">CBR_g19239</name>
</gene>
<evidence type="ECO:0000313" key="4">
    <source>
        <dbReference type="Proteomes" id="UP000265515"/>
    </source>
</evidence>
<dbReference type="OrthoDB" id="1937290at2759"/>
<dbReference type="PANTHER" id="PTHR32166">
    <property type="entry name" value="OSJNBA0013A04.12 PROTEIN"/>
    <property type="match status" value="1"/>
</dbReference>
<dbReference type="Proteomes" id="UP000265515">
    <property type="component" value="Unassembled WGS sequence"/>
</dbReference>
<feature type="compositionally biased region" description="Basic residues" evidence="1">
    <location>
        <begin position="431"/>
        <end position="444"/>
    </location>
</feature>
<accession>A0A388JTT0</accession>
<feature type="region of interest" description="Disordered" evidence="1">
    <location>
        <begin position="381"/>
        <end position="536"/>
    </location>
</feature>
<feature type="domain" description="DUF659" evidence="2">
    <location>
        <begin position="18"/>
        <end position="163"/>
    </location>
</feature>
<feature type="compositionally biased region" description="Acidic residues" evidence="1">
    <location>
        <begin position="511"/>
        <end position="523"/>
    </location>
</feature>
<feature type="compositionally biased region" description="Low complexity" evidence="1">
    <location>
        <begin position="397"/>
        <end position="410"/>
    </location>
</feature>
<dbReference type="InterPro" id="IPR007021">
    <property type="entry name" value="DUF659"/>
</dbReference>
<protein>
    <recommendedName>
        <fullName evidence="2">DUF659 domain-containing protein</fullName>
    </recommendedName>
</protein>
<dbReference type="Gramene" id="GBG61163">
    <property type="protein sequence ID" value="GBG61163"/>
    <property type="gene ID" value="CBR_g19239"/>
</dbReference>
<dbReference type="Pfam" id="PF04937">
    <property type="entry name" value="DUF659"/>
    <property type="match status" value="1"/>
</dbReference>
<reference evidence="3 4" key="1">
    <citation type="journal article" date="2018" name="Cell">
        <title>The Chara Genome: Secondary Complexity and Implications for Plant Terrestrialization.</title>
        <authorList>
            <person name="Nishiyama T."/>
            <person name="Sakayama H."/>
            <person name="Vries J.D."/>
            <person name="Buschmann H."/>
            <person name="Saint-Marcoux D."/>
            <person name="Ullrich K.K."/>
            <person name="Haas F.B."/>
            <person name="Vanderstraeten L."/>
            <person name="Becker D."/>
            <person name="Lang D."/>
            <person name="Vosolsobe S."/>
            <person name="Rombauts S."/>
            <person name="Wilhelmsson P.K.I."/>
            <person name="Janitza P."/>
            <person name="Kern R."/>
            <person name="Heyl A."/>
            <person name="Rumpler F."/>
            <person name="Villalobos L.I.A.C."/>
            <person name="Clay J.M."/>
            <person name="Skokan R."/>
            <person name="Toyoda A."/>
            <person name="Suzuki Y."/>
            <person name="Kagoshima H."/>
            <person name="Schijlen E."/>
            <person name="Tajeshwar N."/>
            <person name="Catarino B."/>
            <person name="Hetherington A.J."/>
            <person name="Saltykova A."/>
            <person name="Bonnot C."/>
            <person name="Breuninger H."/>
            <person name="Symeonidi A."/>
            <person name="Radhakrishnan G.V."/>
            <person name="Van Nieuwerburgh F."/>
            <person name="Deforce D."/>
            <person name="Chang C."/>
            <person name="Karol K.G."/>
            <person name="Hedrich R."/>
            <person name="Ulvskov P."/>
            <person name="Glockner G."/>
            <person name="Delwiche C.F."/>
            <person name="Petrasek J."/>
            <person name="Van de Peer Y."/>
            <person name="Friml J."/>
            <person name="Beilby M."/>
            <person name="Dolan L."/>
            <person name="Kohara Y."/>
            <person name="Sugano S."/>
            <person name="Fujiyama A."/>
            <person name="Delaux P.-M."/>
            <person name="Quint M."/>
            <person name="TheiBen G."/>
            <person name="Hagemann M."/>
            <person name="Harholt J."/>
            <person name="Dunand C."/>
            <person name="Zachgo S."/>
            <person name="Langdale J."/>
            <person name="Maumus F."/>
            <person name="Straeten D.V.D."/>
            <person name="Gould S.B."/>
            <person name="Rensing S.A."/>
        </authorList>
    </citation>
    <scope>NUCLEOTIDE SEQUENCE [LARGE SCALE GENOMIC DNA]</scope>
    <source>
        <strain evidence="3 4">S276</strain>
    </source>
</reference>
<feature type="compositionally biased region" description="Basic residues" evidence="1">
    <location>
        <begin position="386"/>
        <end position="396"/>
    </location>
</feature>
<dbReference type="PANTHER" id="PTHR32166:SF123">
    <property type="entry name" value="BED-TYPE DOMAIN-CONTAINING PROTEIN"/>
    <property type="match status" value="1"/>
</dbReference>
<evidence type="ECO:0000313" key="3">
    <source>
        <dbReference type="EMBL" id="GBG61163.1"/>
    </source>
</evidence>
<comment type="caution">
    <text evidence="3">The sequence shown here is derived from an EMBL/GenBank/DDBJ whole genome shotgun (WGS) entry which is preliminary data.</text>
</comment>
<dbReference type="InterPro" id="IPR012337">
    <property type="entry name" value="RNaseH-like_sf"/>
</dbReference>
<dbReference type="SUPFAM" id="SSF53098">
    <property type="entry name" value="Ribonuclease H-like"/>
    <property type="match status" value="1"/>
</dbReference>
<evidence type="ECO:0000256" key="1">
    <source>
        <dbReference type="SAM" id="MobiDB-lite"/>
    </source>
</evidence>
<sequence>MVEVLKNAPPSFQYARFEKARTTRVEIKRARVAARMEELRREWPITGCMLQLDGWTNRQARPHINVMVSFPRGAVFWKSVCMSNRDKGIAAHHSILRSAIEAIGEGVVVGVIVDNAAICAAAGRMVERDYPHINSVPCAAHCLDLMFEAFWKIPWVEEALQRALDLAKFLGNHGRVHDLLHEKSNGKVVARPGATRFATNFTTVDSLQQLYLPLRSCVTDPVWKSGIVQPGQRHLLKAATDSILDDSFWDGIEKVQETLKELLALLKLVDILGPTISKVYGRLDVVVEKLRASEFFTDIEKDKLEEIVMRRWNTMNSPLHFAAVEAAQRSPSARSRAQRLMEEDDAAFQVPCQAASPRDAAKTITAEHVEQYRAARAKVIEPATKTVKRGRGRPRKAPVQQVDDAAAQKATNGEVEEGGGSGTNGEAIAPKRARCGQGRPHKSLKNMEEEEAAVRMASGSRGGDSATRDASEEDGSDSPVDRKDAYASEGSGDSPVDREDSSVDEGSGSSSEEEDECDSEDEPLAAKATKKHRTSS</sequence>
<dbReference type="EMBL" id="BFEA01000017">
    <property type="protein sequence ID" value="GBG61163.1"/>
    <property type="molecule type" value="Genomic_DNA"/>
</dbReference>
<name>A0A388JTT0_CHABU</name>
<organism evidence="3 4">
    <name type="scientific">Chara braunii</name>
    <name type="common">Braun's stonewort</name>
    <dbReference type="NCBI Taxonomy" id="69332"/>
    <lineage>
        <taxon>Eukaryota</taxon>
        <taxon>Viridiplantae</taxon>
        <taxon>Streptophyta</taxon>
        <taxon>Charophyceae</taxon>
        <taxon>Charales</taxon>
        <taxon>Characeae</taxon>
        <taxon>Chara</taxon>
    </lineage>
</organism>
<evidence type="ECO:0000259" key="2">
    <source>
        <dbReference type="Pfam" id="PF04937"/>
    </source>
</evidence>